<dbReference type="InterPro" id="IPR008928">
    <property type="entry name" value="6-hairpin_glycosidase_sf"/>
</dbReference>
<keyword evidence="1" id="KW-0378">Hydrolase</keyword>
<sequence length="359" mass="40141">MGNKIPYISEQGVYPDYGTTDISFWTNGFWAGIMWQMYGATGDEVFRNCAMVSEERLDLALEEYMGLHHDVGFMWLHTAVADYRLTGSEKSRVRGLHAASLLNGRYNPDGRFLSAWNENRPGWIIIDSLMNLPLLYWASEETGDPRFKNTAVNHVETVIKNLFREDGSVHHIAVLDTADGSLIEHPEGQGYATGSSWSRGQAWAIYGFALSYRYTKDERYLNYAKAVAHYFLAQVSQTGYVSRVDFRAPKEPACGESPSSAFGGQLWDTTASACAACGLLEISCHVGEMESAFYYDGAVSILHALTEQCCDWDIKTDGILGYGTVAYHRADGVHSPIIYGDYFLLEAVLRLKGKDSFLW</sequence>
<comment type="caution">
    <text evidence="5">The sequence shown here is derived from an EMBL/GenBank/DDBJ whole genome shotgun (WGS) entry which is preliminary data.</text>
</comment>
<name>G5ICX9_9FIRM</name>
<evidence type="ECO:0000256" key="3">
    <source>
        <dbReference type="PIRSR" id="PIRSR610905-1"/>
    </source>
</evidence>
<dbReference type="Pfam" id="PF07470">
    <property type="entry name" value="Glyco_hydro_88"/>
    <property type="match status" value="1"/>
</dbReference>
<dbReference type="PANTHER" id="PTHR36845">
    <property type="entry name" value="HYDROLASE, PUTATIVE (AFU_ORTHOLOGUE AFUA_7G05090)-RELATED"/>
    <property type="match status" value="1"/>
</dbReference>
<organism evidence="5 6">
    <name type="scientific">Hungatella hathewayi WAL-18680</name>
    <dbReference type="NCBI Taxonomy" id="742737"/>
    <lineage>
        <taxon>Bacteria</taxon>
        <taxon>Bacillati</taxon>
        <taxon>Bacillota</taxon>
        <taxon>Clostridia</taxon>
        <taxon>Lachnospirales</taxon>
        <taxon>Lachnospiraceae</taxon>
        <taxon>Hungatella</taxon>
    </lineage>
</organism>
<feature type="active site" description="Nucleophile" evidence="3">
    <location>
        <position position="70"/>
    </location>
</feature>
<proteinExistence type="inferred from homology"/>
<evidence type="ECO:0008006" key="7">
    <source>
        <dbReference type="Google" id="ProtNLM"/>
    </source>
</evidence>
<dbReference type="PATRIC" id="fig|742737.3.peg.1367"/>
<dbReference type="Gene3D" id="1.50.10.10">
    <property type="match status" value="1"/>
</dbReference>
<dbReference type="GO" id="GO:0052757">
    <property type="term" value="F:chondroitin hydrolase activity"/>
    <property type="evidence" value="ECO:0007669"/>
    <property type="project" value="TreeGrafter"/>
</dbReference>
<feature type="binding site" evidence="4">
    <location>
        <position position="127"/>
    </location>
    <ligand>
        <name>substrate</name>
    </ligand>
</feature>
<protein>
    <recommendedName>
        <fullName evidence="7">Glycosyl hydrolase family 88</fullName>
    </recommendedName>
</protein>
<evidence type="ECO:0000313" key="6">
    <source>
        <dbReference type="Proteomes" id="UP000005384"/>
    </source>
</evidence>
<evidence type="ECO:0000256" key="2">
    <source>
        <dbReference type="ARBA" id="ARBA00038358"/>
    </source>
</evidence>
<evidence type="ECO:0000256" key="4">
    <source>
        <dbReference type="PIRSR" id="PIRSR610905-2"/>
    </source>
</evidence>
<comment type="similarity">
    <text evidence="2">Belongs to the glycosyl hydrolase 88 family.</text>
</comment>
<accession>G5ICX9</accession>
<dbReference type="Proteomes" id="UP000005384">
    <property type="component" value="Unassembled WGS sequence"/>
</dbReference>
<feature type="binding site" evidence="4">
    <location>
        <position position="199"/>
    </location>
    <ligand>
        <name>substrate</name>
    </ligand>
</feature>
<reference evidence="5 6" key="1">
    <citation type="submission" date="2011-08" db="EMBL/GenBank/DDBJ databases">
        <title>The Genome Sequence of Clostridium hathewayi WAL-18680.</title>
        <authorList>
            <consortium name="The Broad Institute Genome Sequencing Platform"/>
            <person name="Earl A."/>
            <person name="Ward D."/>
            <person name="Feldgarden M."/>
            <person name="Gevers D."/>
            <person name="Finegold S.M."/>
            <person name="Summanen P.H."/>
            <person name="Molitoris D.R."/>
            <person name="Song M."/>
            <person name="Daigneault M."/>
            <person name="Allen-Vercoe E."/>
            <person name="Young S.K."/>
            <person name="Zeng Q."/>
            <person name="Gargeya S."/>
            <person name="Fitzgerald M."/>
            <person name="Haas B."/>
            <person name="Abouelleil A."/>
            <person name="Alvarado L."/>
            <person name="Arachchi H.M."/>
            <person name="Berlin A."/>
            <person name="Brown A."/>
            <person name="Chapman S.B."/>
            <person name="Chen Z."/>
            <person name="Dunbar C."/>
            <person name="Freedman E."/>
            <person name="Gearin G."/>
            <person name="Gellesch M."/>
            <person name="Goldberg J."/>
            <person name="Griggs A."/>
            <person name="Gujja S."/>
            <person name="Heiman D."/>
            <person name="Howarth C."/>
            <person name="Larson L."/>
            <person name="Lui A."/>
            <person name="MacDonald P.J.P."/>
            <person name="Montmayeur A."/>
            <person name="Murphy C."/>
            <person name="Neiman D."/>
            <person name="Pearson M."/>
            <person name="Priest M."/>
            <person name="Roberts A."/>
            <person name="Saif S."/>
            <person name="Shea T."/>
            <person name="Shenoy N."/>
            <person name="Sisk P."/>
            <person name="Stolte C."/>
            <person name="Sykes S."/>
            <person name="Wortman J."/>
            <person name="Nusbaum C."/>
            <person name="Birren B."/>
        </authorList>
    </citation>
    <scope>NUCLEOTIDE SEQUENCE [LARGE SCALE GENOMIC DNA]</scope>
    <source>
        <strain evidence="5 6">WAL-18680</strain>
    </source>
</reference>
<dbReference type="EMBL" id="ADLN01000013">
    <property type="protein sequence ID" value="EHI60654.1"/>
    <property type="molecule type" value="Genomic_DNA"/>
</dbReference>
<dbReference type="PANTHER" id="PTHR36845:SF1">
    <property type="entry name" value="HYDROLASE, PUTATIVE (AFU_ORTHOLOGUE AFUA_7G05090)-RELATED"/>
    <property type="match status" value="1"/>
</dbReference>
<feature type="binding site" evidence="4">
    <location>
        <position position="70"/>
    </location>
    <ligand>
        <name>substrate</name>
    </ligand>
</feature>
<feature type="binding site" evidence="4">
    <location>
        <position position="203"/>
    </location>
    <ligand>
        <name>substrate</name>
    </ligand>
</feature>
<gene>
    <name evidence="5" type="ORF">HMPREF9473_01356</name>
</gene>
<dbReference type="InterPro" id="IPR010905">
    <property type="entry name" value="Glyco_hydro_88"/>
</dbReference>
<feature type="active site" description="Proton donor" evidence="3">
    <location>
        <position position="127"/>
    </location>
</feature>
<dbReference type="InterPro" id="IPR012341">
    <property type="entry name" value="6hp_glycosidase-like_sf"/>
</dbReference>
<dbReference type="RefSeq" id="WP_006779340.1">
    <property type="nucleotide sequence ID" value="NZ_CP040506.1"/>
</dbReference>
<evidence type="ECO:0000313" key="5">
    <source>
        <dbReference type="EMBL" id="EHI60654.1"/>
    </source>
</evidence>
<dbReference type="GO" id="GO:0000272">
    <property type="term" value="P:polysaccharide catabolic process"/>
    <property type="evidence" value="ECO:0007669"/>
    <property type="project" value="TreeGrafter"/>
</dbReference>
<evidence type="ECO:0000256" key="1">
    <source>
        <dbReference type="ARBA" id="ARBA00022801"/>
    </source>
</evidence>
<dbReference type="InterPro" id="IPR052369">
    <property type="entry name" value="UG_Glycosaminoglycan_Hydrolase"/>
</dbReference>
<keyword evidence="6" id="KW-1185">Reference proteome</keyword>
<dbReference type="HOGENOM" id="CLU_027158_1_1_9"/>
<dbReference type="SUPFAM" id="SSF48208">
    <property type="entry name" value="Six-hairpin glycosidases"/>
    <property type="match status" value="1"/>
</dbReference>
<dbReference type="AlphaFoldDB" id="G5ICX9"/>